<comment type="similarity">
    <text evidence="1">Belongs to the type III secretion exporter family.</text>
</comment>
<feature type="region of interest" description="Disordered" evidence="2">
    <location>
        <begin position="1"/>
        <end position="26"/>
    </location>
</feature>
<keyword evidence="4" id="KW-0966">Cell projection</keyword>
<dbReference type="Gene3D" id="3.40.1690.10">
    <property type="entry name" value="secretion proteins EscU"/>
    <property type="match status" value="1"/>
</dbReference>
<organism evidence="4 5">
    <name type="scientific">Pseudooctadecabacter jejudonensis</name>
    <dbReference type="NCBI Taxonomy" id="1391910"/>
    <lineage>
        <taxon>Bacteria</taxon>
        <taxon>Pseudomonadati</taxon>
        <taxon>Pseudomonadota</taxon>
        <taxon>Alphaproteobacteria</taxon>
        <taxon>Rhodobacterales</taxon>
        <taxon>Paracoccaceae</taxon>
        <taxon>Pseudooctadecabacter</taxon>
    </lineage>
</organism>
<evidence type="ECO:0000256" key="3">
    <source>
        <dbReference type="SAM" id="Phobius"/>
    </source>
</evidence>
<dbReference type="PRINTS" id="PR00950">
    <property type="entry name" value="TYPE3IMSPROT"/>
</dbReference>
<keyword evidence="3" id="KW-1133">Transmembrane helix</keyword>
<keyword evidence="3" id="KW-0472">Membrane</keyword>
<feature type="region of interest" description="Disordered" evidence="2">
    <location>
        <begin position="225"/>
        <end position="245"/>
    </location>
</feature>
<feature type="transmembrane region" description="Helical" evidence="3">
    <location>
        <begin position="188"/>
        <end position="214"/>
    </location>
</feature>
<sequence>MSDQNTDDDKQYEATPQKLEEARKKGDFARSTDLNTASAYAGLLIVGVSIGALSLVEIGSHLSGFISRSDQIADDLFQSSGAPVMGGLLRDLGFWLSPWFAIPACAVVLSLIVQRGFVFAPSKLEFKLSRISPISQAKNKFGRSGLFEFAKSFAKLVLYSTVLFFFLLARLPDIMTAMAVSAGQVTAILLSMCVSLMGIVLIIAAALGVVDYTWQRAEHLRKNRMSRKELTDETKNTEGDPALKQQRRQKGMSIAMNQMLADVPDADVIVVNPTHYAVALKWDRTGLGAPECVAKGVDLVAARIREIANENSVPIHSDPPTARALHATVEIGQQISPEHYKAVAAAIRFADRVRKLARR</sequence>
<evidence type="ECO:0000256" key="1">
    <source>
        <dbReference type="ARBA" id="ARBA00010690"/>
    </source>
</evidence>
<keyword evidence="5" id="KW-1185">Reference proteome</keyword>
<feature type="transmembrane region" description="Helical" evidence="3">
    <location>
        <begin position="92"/>
        <end position="113"/>
    </location>
</feature>
<dbReference type="EMBL" id="FWFT01000002">
    <property type="protein sequence ID" value="SLN32027.1"/>
    <property type="molecule type" value="Genomic_DNA"/>
</dbReference>
<accession>A0A1Y5S4J5</accession>
<dbReference type="PANTHER" id="PTHR30531">
    <property type="entry name" value="FLAGELLAR BIOSYNTHETIC PROTEIN FLHB"/>
    <property type="match status" value="1"/>
</dbReference>
<dbReference type="PANTHER" id="PTHR30531:SF12">
    <property type="entry name" value="FLAGELLAR BIOSYNTHETIC PROTEIN FLHB"/>
    <property type="match status" value="1"/>
</dbReference>
<dbReference type="GO" id="GO:0005886">
    <property type="term" value="C:plasma membrane"/>
    <property type="evidence" value="ECO:0007669"/>
    <property type="project" value="TreeGrafter"/>
</dbReference>
<feature type="transmembrane region" description="Helical" evidence="3">
    <location>
        <begin position="149"/>
        <end position="168"/>
    </location>
</feature>
<name>A0A1Y5S4J5_9RHOB</name>
<feature type="compositionally biased region" description="Basic and acidic residues" evidence="2">
    <location>
        <begin position="7"/>
        <end position="26"/>
    </location>
</feature>
<dbReference type="GO" id="GO:0009306">
    <property type="term" value="P:protein secretion"/>
    <property type="evidence" value="ECO:0007669"/>
    <property type="project" value="InterPro"/>
</dbReference>
<evidence type="ECO:0000256" key="2">
    <source>
        <dbReference type="SAM" id="MobiDB-lite"/>
    </source>
</evidence>
<keyword evidence="3" id="KW-0812">Transmembrane</keyword>
<dbReference type="InterPro" id="IPR006135">
    <property type="entry name" value="T3SS_substrate_exporter"/>
</dbReference>
<gene>
    <name evidence="4" type="primary">flhB</name>
    <name evidence="4" type="ORF">PSJ8397_01492</name>
</gene>
<dbReference type="Proteomes" id="UP000193623">
    <property type="component" value="Unassembled WGS sequence"/>
</dbReference>
<dbReference type="RefSeq" id="WP_085863927.1">
    <property type="nucleotide sequence ID" value="NZ_FWFT01000002.1"/>
</dbReference>
<feature type="transmembrane region" description="Helical" evidence="3">
    <location>
        <begin position="34"/>
        <end position="56"/>
    </location>
</feature>
<evidence type="ECO:0000313" key="5">
    <source>
        <dbReference type="Proteomes" id="UP000193623"/>
    </source>
</evidence>
<dbReference type="AlphaFoldDB" id="A0A1Y5S4J5"/>
<dbReference type="Pfam" id="PF01312">
    <property type="entry name" value="Bac_export_2"/>
    <property type="match status" value="1"/>
</dbReference>
<dbReference type="InterPro" id="IPR029025">
    <property type="entry name" value="T3SS_substrate_exporter_C"/>
</dbReference>
<keyword evidence="4" id="KW-0969">Cilium</keyword>
<reference evidence="4 5" key="1">
    <citation type="submission" date="2017-03" db="EMBL/GenBank/DDBJ databases">
        <authorList>
            <person name="Afonso C.L."/>
            <person name="Miller P.J."/>
            <person name="Scott M.A."/>
            <person name="Spackman E."/>
            <person name="Goraichik I."/>
            <person name="Dimitrov K.M."/>
            <person name="Suarez D.L."/>
            <person name="Swayne D.E."/>
        </authorList>
    </citation>
    <scope>NUCLEOTIDE SEQUENCE [LARGE SCALE GENOMIC DNA]</scope>
    <source>
        <strain evidence="4 5">CECT 8397</strain>
    </source>
</reference>
<feature type="compositionally biased region" description="Basic and acidic residues" evidence="2">
    <location>
        <begin position="225"/>
        <end position="238"/>
    </location>
</feature>
<dbReference type="OrthoDB" id="9807950at2"/>
<protein>
    <submittedName>
        <fullName evidence="4">Flagellar biosynthetic protein FlhB</fullName>
    </submittedName>
</protein>
<dbReference type="SUPFAM" id="SSF160544">
    <property type="entry name" value="EscU C-terminal domain-like"/>
    <property type="match status" value="1"/>
</dbReference>
<proteinExistence type="inferred from homology"/>
<evidence type="ECO:0000313" key="4">
    <source>
        <dbReference type="EMBL" id="SLN32027.1"/>
    </source>
</evidence>
<keyword evidence="4" id="KW-0282">Flagellum</keyword>